<gene>
    <name evidence="3" type="ORF">KM92DES2_10147</name>
</gene>
<evidence type="ECO:0000313" key="3">
    <source>
        <dbReference type="EMBL" id="SBV91539.1"/>
    </source>
</evidence>
<evidence type="ECO:0000256" key="1">
    <source>
        <dbReference type="SAM" id="Phobius"/>
    </source>
</evidence>
<keyword evidence="1" id="KW-0812">Transmembrane</keyword>
<accession>A0A212IWI9</accession>
<evidence type="ECO:0000256" key="2">
    <source>
        <dbReference type="SAM" id="SignalP"/>
    </source>
</evidence>
<feature type="signal peptide" evidence="2">
    <location>
        <begin position="1"/>
        <end position="27"/>
    </location>
</feature>
<keyword evidence="1" id="KW-0472">Membrane</keyword>
<name>A0A212IWI9_9BACT</name>
<feature type="transmembrane region" description="Helical" evidence="1">
    <location>
        <begin position="51"/>
        <end position="72"/>
    </location>
</feature>
<reference evidence="3" key="1">
    <citation type="submission" date="2016-04" db="EMBL/GenBank/DDBJ databases">
        <authorList>
            <person name="Evans L.H."/>
            <person name="Alamgir A."/>
            <person name="Owens N."/>
            <person name="Weber N.D."/>
            <person name="Virtaneva K."/>
            <person name="Barbian K."/>
            <person name="Babar A."/>
            <person name="Rosenke K."/>
        </authorList>
    </citation>
    <scope>NUCLEOTIDE SEQUENCE</scope>
    <source>
        <strain evidence="3">92-2</strain>
    </source>
</reference>
<keyword evidence="1" id="KW-1133">Transmembrane helix</keyword>
<dbReference type="RefSeq" id="WP_296934885.1">
    <property type="nucleotide sequence ID" value="NZ_LT598928.1"/>
</dbReference>
<keyword evidence="2" id="KW-0732">Signal</keyword>
<protein>
    <submittedName>
        <fullName evidence="3">Uncharacterized protein</fullName>
    </submittedName>
</protein>
<dbReference type="AlphaFoldDB" id="A0A212IWI9"/>
<dbReference type="EMBL" id="FLUP01000001">
    <property type="protein sequence ID" value="SBV91539.1"/>
    <property type="molecule type" value="Genomic_DNA"/>
</dbReference>
<proteinExistence type="predicted"/>
<organism evidence="3">
    <name type="scientific">uncultured Desulfovibrio sp</name>
    <dbReference type="NCBI Taxonomy" id="167968"/>
    <lineage>
        <taxon>Bacteria</taxon>
        <taxon>Pseudomonadati</taxon>
        <taxon>Thermodesulfobacteriota</taxon>
        <taxon>Desulfovibrionia</taxon>
        <taxon>Desulfovibrionales</taxon>
        <taxon>Desulfovibrionaceae</taxon>
        <taxon>Desulfovibrio</taxon>
        <taxon>environmental samples</taxon>
    </lineage>
</organism>
<sequence>MKKLLPILMLAMLLVAAVVSPVATALAEEASSASLPGADLISALINYLPASWGEWVTLVVTVCAAIAVVLPAPKANSNIIWRGAYWLVQVLALNKGKAANAQDVSAGRLG</sequence>
<feature type="chain" id="PRO_5013392792" evidence="2">
    <location>
        <begin position="28"/>
        <end position="110"/>
    </location>
</feature>